<dbReference type="AlphaFoldDB" id="A0A849BQ32"/>
<feature type="transmembrane region" description="Helical" evidence="7">
    <location>
        <begin position="251"/>
        <end position="271"/>
    </location>
</feature>
<dbReference type="InterPro" id="IPR002656">
    <property type="entry name" value="Acyl_transf_3_dom"/>
</dbReference>
<accession>A0A849BQ32</accession>
<comment type="similarity">
    <text evidence="2">Belongs to the acyltransferase 3 family.</text>
</comment>
<keyword evidence="9" id="KW-0808">Transferase</keyword>
<dbReference type="RefSeq" id="WP_171203297.1">
    <property type="nucleotide sequence ID" value="NZ_BAAANP010000081.1"/>
</dbReference>
<feature type="domain" description="Acyltransferase 3" evidence="8">
    <location>
        <begin position="18"/>
        <end position="341"/>
    </location>
</feature>
<keyword evidence="3" id="KW-1003">Cell membrane</keyword>
<feature type="transmembrane region" description="Helical" evidence="7">
    <location>
        <begin position="99"/>
        <end position="116"/>
    </location>
</feature>
<evidence type="ECO:0000256" key="7">
    <source>
        <dbReference type="SAM" id="Phobius"/>
    </source>
</evidence>
<feature type="transmembrane region" description="Helical" evidence="7">
    <location>
        <begin position="223"/>
        <end position="245"/>
    </location>
</feature>
<evidence type="ECO:0000313" key="9">
    <source>
        <dbReference type="EMBL" id="NNH23483.1"/>
    </source>
</evidence>
<evidence type="ECO:0000256" key="5">
    <source>
        <dbReference type="ARBA" id="ARBA00022989"/>
    </source>
</evidence>
<dbReference type="Proteomes" id="UP000555552">
    <property type="component" value="Unassembled WGS sequence"/>
</dbReference>
<evidence type="ECO:0000256" key="6">
    <source>
        <dbReference type="ARBA" id="ARBA00023136"/>
    </source>
</evidence>
<dbReference type="GO" id="GO:0009246">
    <property type="term" value="P:enterobacterial common antigen biosynthetic process"/>
    <property type="evidence" value="ECO:0007669"/>
    <property type="project" value="TreeGrafter"/>
</dbReference>
<dbReference type="EMBL" id="JABEMA010000148">
    <property type="protein sequence ID" value="NNH23483.1"/>
    <property type="molecule type" value="Genomic_DNA"/>
</dbReference>
<protein>
    <submittedName>
        <fullName evidence="9">Acyltransferase family protein</fullName>
    </submittedName>
</protein>
<comment type="subcellular location">
    <subcellularLocation>
        <location evidence="1">Cell membrane</location>
        <topology evidence="1">Multi-pass membrane protein</topology>
    </subcellularLocation>
</comment>
<gene>
    <name evidence="9" type="ORF">HLB09_10345</name>
</gene>
<evidence type="ECO:0000313" key="10">
    <source>
        <dbReference type="Proteomes" id="UP000555552"/>
    </source>
</evidence>
<feature type="transmembrane region" description="Helical" evidence="7">
    <location>
        <begin position="292"/>
        <end position="310"/>
    </location>
</feature>
<dbReference type="GO" id="GO:0016413">
    <property type="term" value="F:O-acetyltransferase activity"/>
    <property type="evidence" value="ECO:0007669"/>
    <property type="project" value="TreeGrafter"/>
</dbReference>
<evidence type="ECO:0000256" key="3">
    <source>
        <dbReference type="ARBA" id="ARBA00022475"/>
    </source>
</evidence>
<dbReference type="GO" id="GO:0005886">
    <property type="term" value="C:plasma membrane"/>
    <property type="evidence" value="ECO:0007669"/>
    <property type="project" value="UniProtKB-SubCell"/>
</dbReference>
<keyword evidence="6 7" id="KW-0472">Membrane</keyword>
<keyword evidence="5 7" id="KW-1133">Transmembrane helix</keyword>
<keyword evidence="4 7" id="KW-0812">Transmembrane</keyword>
<sequence length="365" mass="38893">MSVVDRVPERAPRPTATRWMDGARVLAIVAVVLIHLLAPVVEGRGVPVGSAGWWVANALDAGTRWCVPVFVMISGALALDPGRTARPREYFRRRAARIGIPLVVWTVLYLLFRAYVLGADLTPADAAADVAAGAPFLQLYFLYVLAGLVLATPFLKVVTRHATWRMSLGLAVVLLGLGVLDQVLAFAGGVGEANAATRFLPFAGYYVLGWCLRDVLVRGRGLALARVGLWTSLALTALAAGATGYGSLGRYAYDFLSPTVVVASTCAYLLLHRGLDRAPRRVGTALARWAPYAFGVFLVHGALVYGLRAVTGPPDSLAEVLGTVLLLLPAHLLAATALTWVLLQVPYVRAALGESARRPPRRAAA</sequence>
<dbReference type="PANTHER" id="PTHR40074:SF2">
    <property type="entry name" value="O-ACETYLTRANSFERASE WECH"/>
    <property type="match status" value="1"/>
</dbReference>
<feature type="transmembrane region" description="Helical" evidence="7">
    <location>
        <begin position="330"/>
        <end position="352"/>
    </location>
</feature>
<evidence type="ECO:0000256" key="2">
    <source>
        <dbReference type="ARBA" id="ARBA00007400"/>
    </source>
</evidence>
<reference evidence="9 10" key="1">
    <citation type="submission" date="2020-05" db="EMBL/GenBank/DDBJ databases">
        <title>MicrobeNet Type strains.</title>
        <authorList>
            <person name="Nicholson A.C."/>
        </authorList>
    </citation>
    <scope>NUCLEOTIDE SEQUENCE [LARGE SCALE GENOMIC DNA]</scope>
    <source>
        <strain evidence="9 10">JCM 14547</strain>
    </source>
</reference>
<dbReference type="PANTHER" id="PTHR40074">
    <property type="entry name" value="O-ACETYLTRANSFERASE WECH"/>
    <property type="match status" value="1"/>
</dbReference>
<name>A0A849BQ32_9ACTN</name>
<keyword evidence="9" id="KW-0012">Acyltransferase</keyword>
<keyword evidence="10" id="KW-1185">Reference proteome</keyword>
<feature type="transmembrane region" description="Helical" evidence="7">
    <location>
        <begin position="61"/>
        <end position="79"/>
    </location>
</feature>
<feature type="transmembrane region" description="Helical" evidence="7">
    <location>
        <begin position="167"/>
        <end position="187"/>
    </location>
</feature>
<feature type="transmembrane region" description="Helical" evidence="7">
    <location>
        <begin position="21"/>
        <end position="41"/>
    </location>
</feature>
<evidence type="ECO:0000259" key="8">
    <source>
        <dbReference type="Pfam" id="PF01757"/>
    </source>
</evidence>
<proteinExistence type="inferred from homology"/>
<evidence type="ECO:0000256" key="4">
    <source>
        <dbReference type="ARBA" id="ARBA00022692"/>
    </source>
</evidence>
<dbReference type="Pfam" id="PF01757">
    <property type="entry name" value="Acyl_transf_3"/>
    <property type="match status" value="1"/>
</dbReference>
<comment type="caution">
    <text evidence="9">The sequence shown here is derived from an EMBL/GenBank/DDBJ whole genome shotgun (WGS) entry which is preliminary data.</text>
</comment>
<feature type="transmembrane region" description="Helical" evidence="7">
    <location>
        <begin position="136"/>
        <end position="155"/>
    </location>
</feature>
<evidence type="ECO:0000256" key="1">
    <source>
        <dbReference type="ARBA" id="ARBA00004651"/>
    </source>
</evidence>
<organism evidence="9 10">
    <name type="scientific">Pseudokineococcus marinus</name>
    <dbReference type="NCBI Taxonomy" id="351215"/>
    <lineage>
        <taxon>Bacteria</taxon>
        <taxon>Bacillati</taxon>
        <taxon>Actinomycetota</taxon>
        <taxon>Actinomycetes</taxon>
        <taxon>Kineosporiales</taxon>
        <taxon>Kineosporiaceae</taxon>
        <taxon>Pseudokineococcus</taxon>
    </lineage>
</organism>
<feature type="transmembrane region" description="Helical" evidence="7">
    <location>
        <begin position="199"/>
        <end position="216"/>
    </location>
</feature>